<dbReference type="Proteomes" id="UP000319040">
    <property type="component" value="Unassembled WGS sequence"/>
</dbReference>
<accession>A0A521B3Y1</accession>
<dbReference type="Gene3D" id="3.90.1720.10">
    <property type="entry name" value="endopeptidase domain like (from Nostoc punctiforme)"/>
    <property type="match status" value="1"/>
</dbReference>
<evidence type="ECO:0000313" key="7">
    <source>
        <dbReference type="Proteomes" id="UP000319040"/>
    </source>
</evidence>
<dbReference type="PANTHER" id="PTHR47053:SF1">
    <property type="entry name" value="MUREIN DD-ENDOPEPTIDASE MEPH-RELATED"/>
    <property type="match status" value="1"/>
</dbReference>
<dbReference type="InterPro" id="IPR000064">
    <property type="entry name" value="NLP_P60_dom"/>
</dbReference>
<reference evidence="6 7" key="1">
    <citation type="submission" date="2017-05" db="EMBL/GenBank/DDBJ databases">
        <authorList>
            <person name="Varghese N."/>
            <person name="Submissions S."/>
        </authorList>
    </citation>
    <scope>NUCLEOTIDE SEQUENCE [LARGE SCALE GENOMIC DNA]</scope>
    <source>
        <strain evidence="6 7">DSM 27040</strain>
    </source>
</reference>
<dbReference type="EMBL" id="FXTB01000001">
    <property type="protein sequence ID" value="SMO41814.1"/>
    <property type="molecule type" value="Genomic_DNA"/>
</dbReference>
<dbReference type="InterPro" id="IPR038765">
    <property type="entry name" value="Papain-like_cys_pep_sf"/>
</dbReference>
<name>A0A521B3Y1_SACCC</name>
<dbReference type="InterPro" id="IPR041382">
    <property type="entry name" value="SH3_16"/>
</dbReference>
<keyword evidence="3" id="KW-0378">Hydrolase</keyword>
<organism evidence="6 7">
    <name type="scientific">Saccharicrinis carchari</name>
    <dbReference type="NCBI Taxonomy" id="1168039"/>
    <lineage>
        <taxon>Bacteria</taxon>
        <taxon>Pseudomonadati</taxon>
        <taxon>Bacteroidota</taxon>
        <taxon>Bacteroidia</taxon>
        <taxon>Marinilabiliales</taxon>
        <taxon>Marinilabiliaceae</taxon>
        <taxon>Saccharicrinis</taxon>
    </lineage>
</organism>
<dbReference type="GO" id="GO:0006508">
    <property type="term" value="P:proteolysis"/>
    <property type="evidence" value="ECO:0007669"/>
    <property type="project" value="UniProtKB-KW"/>
</dbReference>
<evidence type="ECO:0000259" key="5">
    <source>
        <dbReference type="PROSITE" id="PS51935"/>
    </source>
</evidence>
<keyword evidence="4" id="KW-0788">Thiol protease</keyword>
<sequence length="381" mass="42379">MGCASHVNKSTIEVERVKSKYIADNRVSLFDVNLSKNDKGVLIVSGETTVPDAKTELISSLQKNNIALIDSLTVLPDVNRVQQLWALVTVSVANLRDKPYHAAQLVSQIIMGTPVKVLKEQGAWVLIQCPDRYIAWTNASSLHFLSDLEFAKWKITQRAVLKRDAWMLAFDGKRVSDLVAGSIVQIVSDSSEFSKVALPDGRWGYLARNSFRHFDQWTNQTRLKKDKLVETAFTFFGLPYLWGGTSSKGLDCSGLMKNIYFLNGYILARDASQQVKYGLNVNTDLAKLHAGDLLFFGNAKSKKVTHVGMYIGDTEFIHASARVMVNSLDSVRPNFSTYRADTWLYARRYVGQAVQDGLIPVGSHSWYVNTDGAGSATLTIP</sequence>
<feature type="domain" description="NlpC/P60" evidence="5">
    <location>
        <begin position="222"/>
        <end position="350"/>
    </location>
</feature>
<keyword evidence="7" id="KW-1185">Reference proteome</keyword>
<dbReference type="PANTHER" id="PTHR47053">
    <property type="entry name" value="MUREIN DD-ENDOPEPTIDASE MEPH-RELATED"/>
    <property type="match status" value="1"/>
</dbReference>
<dbReference type="InterPro" id="IPR051202">
    <property type="entry name" value="Peptidase_C40"/>
</dbReference>
<evidence type="ECO:0000256" key="1">
    <source>
        <dbReference type="ARBA" id="ARBA00007074"/>
    </source>
</evidence>
<dbReference type="Pfam" id="PF00877">
    <property type="entry name" value="NLPC_P60"/>
    <property type="match status" value="1"/>
</dbReference>
<dbReference type="SUPFAM" id="SSF54001">
    <property type="entry name" value="Cysteine proteinases"/>
    <property type="match status" value="1"/>
</dbReference>
<dbReference type="AlphaFoldDB" id="A0A521B3Y1"/>
<evidence type="ECO:0000313" key="6">
    <source>
        <dbReference type="EMBL" id="SMO41814.1"/>
    </source>
</evidence>
<dbReference type="Pfam" id="PF18348">
    <property type="entry name" value="SH3_16"/>
    <property type="match status" value="1"/>
</dbReference>
<keyword evidence="2" id="KW-0645">Protease</keyword>
<dbReference type="GO" id="GO:0008234">
    <property type="term" value="F:cysteine-type peptidase activity"/>
    <property type="evidence" value="ECO:0007669"/>
    <property type="project" value="UniProtKB-KW"/>
</dbReference>
<evidence type="ECO:0000256" key="3">
    <source>
        <dbReference type="ARBA" id="ARBA00022801"/>
    </source>
</evidence>
<evidence type="ECO:0000256" key="2">
    <source>
        <dbReference type="ARBA" id="ARBA00022670"/>
    </source>
</evidence>
<dbReference type="Gene3D" id="2.30.30.40">
    <property type="entry name" value="SH3 Domains"/>
    <property type="match status" value="2"/>
</dbReference>
<comment type="similarity">
    <text evidence="1">Belongs to the peptidase C40 family.</text>
</comment>
<gene>
    <name evidence="6" type="ORF">SAMN06265379_101687</name>
</gene>
<protein>
    <submittedName>
        <fullName evidence="6">NlpC/P60 family protein</fullName>
    </submittedName>
</protein>
<dbReference type="PROSITE" id="PS51935">
    <property type="entry name" value="NLPC_P60"/>
    <property type="match status" value="1"/>
</dbReference>
<evidence type="ECO:0000256" key="4">
    <source>
        <dbReference type="ARBA" id="ARBA00022807"/>
    </source>
</evidence>
<proteinExistence type="inferred from homology"/>